<dbReference type="InterPro" id="IPR052462">
    <property type="entry name" value="SLIRP/GR-RBP-like"/>
</dbReference>
<comment type="caution">
    <text evidence="4">The sequence shown here is derived from an EMBL/GenBank/DDBJ whole genome shotgun (WGS) entry which is preliminary data.</text>
</comment>
<reference evidence="4" key="1">
    <citation type="submission" date="2019-08" db="EMBL/GenBank/DDBJ databases">
        <authorList>
            <person name="Kucharzyk K."/>
            <person name="Murdoch R.W."/>
            <person name="Higgins S."/>
            <person name="Loffler F."/>
        </authorList>
    </citation>
    <scope>NUCLEOTIDE SEQUENCE</scope>
</reference>
<dbReference type="InterPro" id="IPR012677">
    <property type="entry name" value="Nucleotide-bd_a/b_plait_sf"/>
</dbReference>
<evidence type="ECO:0000259" key="3">
    <source>
        <dbReference type="PROSITE" id="PS50102"/>
    </source>
</evidence>
<organism evidence="4">
    <name type="scientific">bioreactor metagenome</name>
    <dbReference type="NCBI Taxonomy" id="1076179"/>
    <lineage>
        <taxon>unclassified sequences</taxon>
        <taxon>metagenomes</taxon>
        <taxon>ecological metagenomes</taxon>
    </lineage>
</organism>
<keyword evidence="1" id="KW-0694">RNA-binding</keyword>
<dbReference type="AlphaFoldDB" id="A0A645D732"/>
<evidence type="ECO:0000313" key="4">
    <source>
        <dbReference type="EMBL" id="MPM85015.1"/>
    </source>
</evidence>
<dbReference type="Pfam" id="PF00076">
    <property type="entry name" value="RRM_1"/>
    <property type="match status" value="1"/>
</dbReference>
<feature type="compositionally biased region" description="Polar residues" evidence="2">
    <location>
        <begin position="152"/>
        <end position="163"/>
    </location>
</feature>
<accession>A0A645D732</accession>
<dbReference type="InterPro" id="IPR000504">
    <property type="entry name" value="RRM_dom"/>
</dbReference>
<dbReference type="SUPFAM" id="SSF54928">
    <property type="entry name" value="RNA-binding domain, RBD"/>
    <property type="match status" value="1"/>
</dbReference>
<dbReference type="SMART" id="SM00360">
    <property type="entry name" value="RRM"/>
    <property type="match status" value="1"/>
</dbReference>
<dbReference type="PANTHER" id="PTHR48027">
    <property type="entry name" value="HETEROGENEOUS NUCLEAR RIBONUCLEOPROTEIN 87F-RELATED"/>
    <property type="match status" value="1"/>
</dbReference>
<feature type="domain" description="RRM" evidence="3">
    <location>
        <begin position="9"/>
        <end position="86"/>
    </location>
</feature>
<proteinExistence type="predicted"/>
<feature type="region of interest" description="Disordered" evidence="2">
    <location>
        <begin position="135"/>
        <end position="163"/>
    </location>
</feature>
<dbReference type="Gene3D" id="3.30.70.330">
    <property type="match status" value="1"/>
</dbReference>
<dbReference type="EMBL" id="VSSQ01033428">
    <property type="protein sequence ID" value="MPM85015.1"/>
    <property type="molecule type" value="Genomic_DNA"/>
</dbReference>
<gene>
    <name evidence="4" type="ORF">SDC9_132092</name>
</gene>
<dbReference type="PROSITE" id="PS50102">
    <property type="entry name" value="RRM"/>
    <property type="match status" value="1"/>
</dbReference>
<dbReference type="InterPro" id="IPR035979">
    <property type="entry name" value="RBD_domain_sf"/>
</dbReference>
<sequence>MLENKPVSKRLFIGSLPYRFTEGELLSLFIPYGKIISIRIMHTRWGKSRGLGYIEYENLDDAIKAKKELHNHKLEDRSIIVDYAQPDPFLTPEGQARHEEALSRRRQKFNQSNFLPHPDNDQKTYFRRSNLDQIDNRPKKKYKGGKPVFNSLGKSLNRNTTGEYSPKFIPEAFPVKKKRFIARPGQKPEYKSSSALHVRSSVFKQRAFGARSGAKFAAKSRKK</sequence>
<name>A0A645D732_9ZZZZ</name>
<dbReference type="CDD" id="cd00590">
    <property type="entry name" value="RRM_SF"/>
    <property type="match status" value="1"/>
</dbReference>
<dbReference type="GO" id="GO:0003723">
    <property type="term" value="F:RNA binding"/>
    <property type="evidence" value="ECO:0007669"/>
    <property type="project" value="UniProtKB-KW"/>
</dbReference>
<evidence type="ECO:0000256" key="2">
    <source>
        <dbReference type="SAM" id="MobiDB-lite"/>
    </source>
</evidence>
<evidence type="ECO:0000256" key="1">
    <source>
        <dbReference type="ARBA" id="ARBA00022884"/>
    </source>
</evidence>
<protein>
    <recommendedName>
        <fullName evidence="3">RRM domain-containing protein</fullName>
    </recommendedName>
</protein>